<sequence length="162" mass="18824">MHSQKQTKLIIPLSAILIVLVFGMMTIEPRFFELTEEQRQDIYTQLDNNWHRIDLIQFTVKTPKDFKFYQQQGIDSYIGLITNETDSIEFDYGIYSNDLTSEDWHLTTERVNGRKAVIGYSNSFGTAAHFPNLGNNNSLTVYARTMSEEEALEIFRTIEILN</sequence>
<reference evidence="2" key="1">
    <citation type="submission" date="2021-02" db="EMBL/GenBank/DDBJ databases">
        <title>Fulvivirga sp. S481 isolated from sea water.</title>
        <authorList>
            <person name="Bae S.S."/>
            <person name="Baek K."/>
        </authorList>
    </citation>
    <scope>NUCLEOTIDE SEQUENCE</scope>
    <source>
        <strain evidence="2">S481</strain>
    </source>
</reference>
<protein>
    <submittedName>
        <fullName evidence="2">Uncharacterized protein</fullName>
    </submittedName>
</protein>
<evidence type="ECO:0000313" key="2">
    <source>
        <dbReference type="EMBL" id="QSE98035.1"/>
    </source>
</evidence>
<keyword evidence="1" id="KW-0812">Transmembrane</keyword>
<name>A0A975A1A5_9BACT</name>
<dbReference type="RefSeq" id="WP_205722543.1">
    <property type="nucleotide sequence ID" value="NZ_CP070608.1"/>
</dbReference>
<keyword evidence="3" id="KW-1185">Reference proteome</keyword>
<keyword evidence="1" id="KW-1133">Transmembrane helix</keyword>
<dbReference type="KEGG" id="fuv:JR347_02840"/>
<keyword evidence="1" id="KW-0472">Membrane</keyword>
<dbReference type="Proteomes" id="UP000662783">
    <property type="component" value="Chromosome"/>
</dbReference>
<dbReference type="EMBL" id="CP070608">
    <property type="protein sequence ID" value="QSE98035.1"/>
    <property type="molecule type" value="Genomic_DNA"/>
</dbReference>
<accession>A0A975A1A5</accession>
<gene>
    <name evidence="2" type="ORF">JR347_02840</name>
</gene>
<proteinExistence type="predicted"/>
<organism evidence="2 3">
    <name type="scientific">Fulvivirga lutea</name>
    <dbReference type="NCBI Taxonomy" id="2810512"/>
    <lineage>
        <taxon>Bacteria</taxon>
        <taxon>Pseudomonadati</taxon>
        <taxon>Bacteroidota</taxon>
        <taxon>Cytophagia</taxon>
        <taxon>Cytophagales</taxon>
        <taxon>Fulvivirgaceae</taxon>
        <taxon>Fulvivirga</taxon>
    </lineage>
</organism>
<evidence type="ECO:0000313" key="3">
    <source>
        <dbReference type="Proteomes" id="UP000662783"/>
    </source>
</evidence>
<feature type="transmembrane region" description="Helical" evidence="1">
    <location>
        <begin position="9"/>
        <end position="27"/>
    </location>
</feature>
<evidence type="ECO:0000256" key="1">
    <source>
        <dbReference type="SAM" id="Phobius"/>
    </source>
</evidence>
<dbReference type="AlphaFoldDB" id="A0A975A1A5"/>